<accession>A0A561QPQ0</accession>
<dbReference type="Pfam" id="PF02738">
    <property type="entry name" value="MoCoBD_1"/>
    <property type="match status" value="1"/>
</dbReference>
<evidence type="ECO:0000313" key="4">
    <source>
        <dbReference type="Proteomes" id="UP000320653"/>
    </source>
</evidence>
<protein>
    <submittedName>
        <fullName evidence="3">Isoquinoline 1-oxidoreductase beta subunit</fullName>
    </submittedName>
</protein>
<dbReference type="PIRSF" id="PIRSF036389">
    <property type="entry name" value="IOR_B"/>
    <property type="match status" value="1"/>
</dbReference>
<comment type="caution">
    <text evidence="3">The sequence shown here is derived from an EMBL/GenBank/DDBJ whole genome shotgun (WGS) entry which is preliminary data.</text>
</comment>
<gene>
    <name evidence="3" type="ORF">FHW37_105441</name>
</gene>
<dbReference type="AlphaFoldDB" id="A0A561QPQ0"/>
<feature type="transmembrane region" description="Helical" evidence="1">
    <location>
        <begin position="27"/>
        <end position="45"/>
    </location>
</feature>
<dbReference type="GO" id="GO:0016491">
    <property type="term" value="F:oxidoreductase activity"/>
    <property type="evidence" value="ECO:0007669"/>
    <property type="project" value="InterPro"/>
</dbReference>
<feature type="domain" description="Aldehyde oxidase/xanthine dehydrogenase a/b hammerhead" evidence="2">
    <location>
        <begin position="230"/>
        <end position="309"/>
    </location>
</feature>
<keyword evidence="4" id="KW-1185">Reference proteome</keyword>
<keyword evidence="1" id="KW-1133">Transmembrane helix</keyword>
<dbReference type="InterPro" id="IPR000674">
    <property type="entry name" value="Ald_Oxase/Xan_DH_a/b"/>
</dbReference>
<dbReference type="InterPro" id="IPR037165">
    <property type="entry name" value="AldOxase/xan_DH_Mopterin-bd_sf"/>
</dbReference>
<dbReference type="PANTHER" id="PTHR47495:SF1">
    <property type="entry name" value="BLL3820 PROTEIN"/>
    <property type="match status" value="1"/>
</dbReference>
<dbReference type="Gene3D" id="3.30.365.10">
    <property type="entry name" value="Aldehyde oxidase/xanthine dehydrogenase, molybdopterin binding domain"/>
    <property type="match status" value="4"/>
</dbReference>
<dbReference type="EMBL" id="VIWP01000005">
    <property type="protein sequence ID" value="TWF52337.1"/>
    <property type="molecule type" value="Genomic_DNA"/>
</dbReference>
<keyword evidence="1" id="KW-0472">Membrane</keyword>
<dbReference type="InterPro" id="IPR008274">
    <property type="entry name" value="AldOxase/xan_DH_MoCoBD1"/>
</dbReference>
<dbReference type="SMART" id="SM01008">
    <property type="entry name" value="Ald_Xan_dh_C"/>
    <property type="match status" value="1"/>
</dbReference>
<dbReference type="Gene3D" id="3.90.1170.50">
    <property type="entry name" value="Aldehyde oxidase/xanthine dehydrogenase, a/b hammerhead"/>
    <property type="match status" value="1"/>
</dbReference>
<proteinExistence type="predicted"/>
<dbReference type="OrthoDB" id="9767994at2"/>
<evidence type="ECO:0000259" key="2">
    <source>
        <dbReference type="SMART" id="SM01008"/>
    </source>
</evidence>
<organism evidence="3 4">
    <name type="scientific">Neorhizobium alkalisoli</name>
    <dbReference type="NCBI Taxonomy" id="528178"/>
    <lineage>
        <taxon>Bacteria</taxon>
        <taxon>Pseudomonadati</taxon>
        <taxon>Pseudomonadota</taxon>
        <taxon>Alphaproteobacteria</taxon>
        <taxon>Hyphomicrobiales</taxon>
        <taxon>Rhizobiaceae</taxon>
        <taxon>Rhizobium/Agrobacterium group</taxon>
        <taxon>Neorhizobium</taxon>
    </lineage>
</organism>
<dbReference type="InterPro" id="IPR046867">
    <property type="entry name" value="AldOxase/xan_DH_MoCoBD2"/>
</dbReference>
<dbReference type="RefSeq" id="WP_145640037.1">
    <property type="nucleotide sequence ID" value="NZ_VIWP01000005.1"/>
</dbReference>
<keyword evidence="1" id="KW-0812">Transmembrane</keyword>
<evidence type="ECO:0000313" key="3">
    <source>
        <dbReference type="EMBL" id="TWF52337.1"/>
    </source>
</evidence>
<dbReference type="SUPFAM" id="SSF56003">
    <property type="entry name" value="Molybdenum cofactor-binding domain"/>
    <property type="match status" value="2"/>
</dbReference>
<dbReference type="InterPro" id="IPR052516">
    <property type="entry name" value="N-heterocyclic_Hydroxylase"/>
</dbReference>
<name>A0A561QPQ0_9HYPH</name>
<dbReference type="InterPro" id="IPR012368">
    <property type="entry name" value="OxRdtase_Mopterin-bd_su_IorB"/>
</dbReference>
<dbReference type="InterPro" id="IPR006311">
    <property type="entry name" value="TAT_signal"/>
</dbReference>
<reference evidence="3 4" key="1">
    <citation type="submission" date="2019-06" db="EMBL/GenBank/DDBJ databases">
        <title>Sorghum-associated microbial communities from plants grown in Nebraska, USA.</title>
        <authorList>
            <person name="Schachtman D."/>
        </authorList>
    </citation>
    <scope>NUCLEOTIDE SEQUENCE [LARGE SCALE GENOMIC DNA]</scope>
    <source>
        <strain evidence="3 4">1225</strain>
    </source>
</reference>
<evidence type="ECO:0000256" key="1">
    <source>
        <dbReference type="SAM" id="Phobius"/>
    </source>
</evidence>
<dbReference type="Pfam" id="PF20256">
    <property type="entry name" value="MoCoBD_2"/>
    <property type="match status" value="2"/>
</dbReference>
<dbReference type="PANTHER" id="PTHR47495">
    <property type="entry name" value="ALDEHYDE DEHYDROGENASE"/>
    <property type="match status" value="1"/>
</dbReference>
<sequence length="755" mass="80929">MNEILRHPSAEAELPTGAPVNMSRRGFLLGSAGVAAGALVIGFGLPVGTARAQDAAAKVAPGTRVPAFLEIRPDNTARLMSPFVEGGQGVFTAMAQIVGEELDMDPQSFVVENAPTGPDYLVVFGKMRITGGSMSVRTSYDTMRHLGASARAMMIEAAATRLGVPAAELTTEPGQVVHAASSRKVSYGELAGDALNLPVPAADSVKLRDPSQFRWIGKPVKRLDMYDKSTGRAIYGIDTKVDGMLHAAVQHAPRLGMTVASIRNEDVVKAMKGVHSVHKLDGAVAVVAERWWNAKRAVEALQVQWNEAGAEAKGKGIRVMPADFSTAAFADRLAKEPGAGKDAEKEGDAAGVLASAKTVVSATYHSQYLHHAQLEPPSTLARFNDDGSLDLWMPNQAPEMFQADIAKMTGLDASKVNVHSPLLGGFFGRHFLYKSANPYPQAIQLAKETGKPIKLIWTREEEFLRDPMRPMAAVRFRGALDETGMPIAIEAISVCEGPTEGISGHNPDKMDPTALEGLTGKDYAIPNKRIAQLYVENPTMLAYWRSVGNSMNDFLYESFLDELADKGGQDPYELRLKLLKDNPRLSNLLKAAGEMSGGWKRGPYTAADGTRRARGVGMASPFGSYTAAIAEVSIKAGEIVVHEVWEAIDPGSIVNPAIIDAQIQSAVALGLSQVLLEEAVYEKGVPVARNYDLYPILPPSRMPRVHARIVESGEKMGGIGEPGLPAIPPAVANAVSTLTGQRIRSMPLSHYTFEA</sequence>
<dbReference type="PROSITE" id="PS51318">
    <property type="entry name" value="TAT"/>
    <property type="match status" value="1"/>
</dbReference>
<dbReference type="Proteomes" id="UP000320653">
    <property type="component" value="Unassembled WGS sequence"/>
</dbReference>